<name>A0AAV6UPL8_9ARAC</name>
<dbReference type="Proteomes" id="UP000827092">
    <property type="component" value="Unassembled WGS sequence"/>
</dbReference>
<evidence type="ECO:0000313" key="6">
    <source>
        <dbReference type="Proteomes" id="UP000827092"/>
    </source>
</evidence>
<dbReference type="InterPro" id="IPR029277">
    <property type="entry name" value="SVWC_dom"/>
</dbReference>
<evidence type="ECO:0000259" key="4">
    <source>
        <dbReference type="SMART" id="SM01318"/>
    </source>
</evidence>
<dbReference type="EMBL" id="JAFNEN010000312">
    <property type="protein sequence ID" value="KAG8186109.1"/>
    <property type="molecule type" value="Genomic_DNA"/>
</dbReference>
<comment type="caution">
    <text evidence="5">The sequence shown here is derived from an EMBL/GenBank/DDBJ whole genome shotgun (WGS) entry which is preliminary data.</text>
</comment>
<organism evidence="5 6">
    <name type="scientific">Oedothorax gibbosus</name>
    <dbReference type="NCBI Taxonomy" id="931172"/>
    <lineage>
        <taxon>Eukaryota</taxon>
        <taxon>Metazoa</taxon>
        <taxon>Ecdysozoa</taxon>
        <taxon>Arthropoda</taxon>
        <taxon>Chelicerata</taxon>
        <taxon>Arachnida</taxon>
        <taxon>Araneae</taxon>
        <taxon>Araneomorphae</taxon>
        <taxon>Entelegynae</taxon>
        <taxon>Araneoidea</taxon>
        <taxon>Linyphiidae</taxon>
        <taxon>Erigoninae</taxon>
        <taxon>Oedothorax</taxon>
    </lineage>
</organism>
<proteinExistence type="predicted"/>
<evidence type="ECO:0000256" key="1">
    <source>
        <dbReference type="ARBA" id="ARBA00004613"/>
    </source>
</evidence>
<evidence type="ECO:0000256" key="3">
    <source>
        <dbReference type="SAM" id="SignalP"/>
    </source>
</evidence>
<accession>A0AAV6UPL8</accession>
<sequence length="96" mass="10324">MFFRVILLSAVLVCAVQAYTYRQHIDTSGGACVGSWGSIPVGGEGYDDEKCERISCSEGMRINAGCGTVGLPPECRLVKGRGHYPDCCPRPECPKP</sequence>
<feature type="domain" description="Single" evidence="4">
    <location>
        <begin position="32"/>
        <end position="93"/>
    </location>
</feature>
<comment type="subcellular location">
    <subcellularLocation>
        <location evidence="1">Secreted</location>
    </subcellularLocation>
</comment>
<feature type="chain" id="PRO_5043832090" description="Single domain-containing protein" evidence="3">
    <location>
        <begin position="19"/>
        <end position="96"/>
    </location>
</feature>
<evidence type="ECO:0000256" key="2">
    <source>
        <dbReference type="ARBA" id="ARBA00022525"/>
    </source>
</evidence>
<evidence type="ECO:0000313" key="5">
    <source>
        <dbReference type="EMBL" id="KAG8186109.1"/>
    </source>
</evidence>
<dbReference type="Pfam" id="PF15430">
    <property type="entry name" value="SVWC"/>
    <property type="match status" value="1"/>
</dbReference>
<keyword evidence="2" id="KW-0964">Secreted</keyword>
<keyword evidence="6" id="KW-1185">Reference proteome</keyword>
<dbReference type="SMART" id="SM01318">
    <property type="entry name" value="SVWC"/>
    <property type="match status" value="1"/>
</dbReference>
<keyword evidence="3" id="KW-0732">Signal</keyword>
<feature type="signal peptide" evidence="3">
    <location>
        <begin position="1"/>
        <end position="18"/>
    </location>
</feature>
<dbReference type="GO" id="GO:0005576">
    <property type="term" value="C:extracellular region"/>
    <property type="evidence" value="ECO:0007669"/>
    <property type="project" value="UniProtKB-SubCell"/>
</dbReference>
<dbReference type="AlphaFoldDB" id="A0AAV6UPL8"/>
<reference evidence="5 6" key="1">
    <citation type="journal article" date="2022" name="Nat. Ecol. Evol.">
        <title>A masculinizing supergene underlies an exaggerated male reproductive morph in a spider.</title>
        <authorList>
            <person name="Hendrickx F."/>
            <person name="De Corte Z."/>
            <person name="Sonet G."/>
            <person name="Van Belleghem S.M."/>
            <person name="Kostlbacher S."/>
            <person name="Vangestel C."/>
        </authorList>
    </citation>
    <scope>NUCLEOTIDE SEQUENCE [LARGE SCALE GENOMIC DNA]</scope>
    <source>
        <strain evidence="5">W744_W776</strain>
    </source>
</reference>
<gene>
    <name evidence="5" type="ORF">JTE90_003191</name>
</gene>
<protein>
    <recommendedName>
        <fullName evidence="4">Single domain-containing protein</fullName>
    </recommendedName>
</protein>